<keyword evidence="11" id="KW-1185">Reference proteome</keyword>
<evidence type="ECO:0000256" key="1">
    <source>
        <dbReference type="ARBA" id="ARBA00004651"/>
    </source>
</evidence>
<feature type="transmembrane region" description="Helical" evidence="8">
    <location>
        <begin position="297"/>
        <end position="319"/>
    </location>
</feature>
<dbReference type="GO" id="GO:0016746">
    <property type="term" value="F:acyltransferase activity"/>
    <property type="evidence" value="ECO:0007669"/>
    <property type="project" value="UniProtKB-KW"/>
</dbReference>
<dbReference type="PANTHER" id="PTHR40074">
    <property type="entry name" value="O-ACETYLTRANSFERASE WECH"/>
    <property type="match status" value="1"/>
</dbReference>
<protein>
    <submittedName>
        <fullName evidence="10">O-acetyltransferase WecH</fullName>
        <ecNumber evidence="10">2.3.1.-</ecNumber>
    </submittedName>
</protein>
<evidence type="ECO:0000313" key="10">
    <source>
        <dbReference type="EMBL" id="CAB3816116.1"/>
    </source>
</evidence>
<evidence type="ECO:0000256" key="2">
    <source>
        <dbReference type="ARBA" id="ARBA00007400"/>
    </source>
</evidence>
<keyword evidence="6 8" id="KW-0472">Membrane</keyword>
<gene>
    <name evidence="10" type="primary">wecH_1</name>
    <name evidence="10" type="ORF">LMG3415_00155</name>
</gene>
<feature type="transmembrane region" description="Helical" evidence="8">
    <location>
        <begin position="138"/>
        <end position="158"/>
    </location>
</feature>
<evidence type="ECO:0000256" key="5">
    <source>
        <dbReference type="ARBA" id="ARBA00022989"/>
    </source>
</evidence>
<evidence type="ECO:0000256" key="3">
    <source>
        <dbReference type="ARBA" id="ARBA00022475"/>
    </source>
</evidence>
<feature type="transmembrane region" description="Helical" evidence="8">
    <location>
        <begin position="201"/>
        <end position="219"/>
    </location>
</feature>
<evidence type="ECO:0000313" key="11">
    <source>
        <dbReference type="Proteomes" id="UP000507140"/>
    </source>
</evidence>
<proteinExistence type="inferred from homology"/>
<sequence>MTAVDSLTTGIGDPTDEAGPGRQRAAWADLCRVVAIYGVILIHSCGGAFYAFGKSPTSDWLSANALDSAVRVAVPLFVMISGAMLLRAGAQVVSTGSILRRVLKVFIPLVFWSAAYLYRNGALGSYGAGLLTMFSEPVMYHLWFVYMIAGLYILLPFLQAIYQMLRTRPTLGAYFFLVWFAVTCVPTYWPLPVLRIMQVTSFLGYGGLFILGGLLAGIGRKAIPRWTCIGVYAICSAITFYLTWRFSEAAGAGVERAYVYFTPNVIIASIAAFLAFMTFDLSVRAAAIAKWLSDRAFIIFFVHVAVLEHVRLSGAIRVASEHLPMALVILLISLSTFFISGLIAAVIRLIPGASRVAG</sequence>
<name>A0ABM8L6G8_9BURK</name>
<evidence type="ECO:0000256" key="8">
    <source>
        <dbReference type="SAM" id="Phobius"/>
    </source>
</evidence>
<keyword evidence="4 8" id="KW-0812">Transmembrane</keyword>
<reference evidence="10 11" key="1">
    <citation type="submission" date="2020-04" db="EMBL/GenBank/DDBJ databases">
        <authorList>
            <person name="De Canck E."/>
        </authorList>
    </citation>
    <scope>NUCLEOTIDE SEQUENCE [LARGE SCALE GENOMIC DNA]</scope>
    <source>
        <strain evidence="10 11">LMG 3415</strain>
    </source>
</reference>
<comment type="subcellular location">
    <subcellularLocation>
        <location evidence="1">Cell membrane</location>
        <topology evidence="1">Multi-pass membrane protein</topology>
    </subcellularLocation>
</comment>
<dbReference type="PANTHER" id="PTHR40074:SF2">
    <property type="entry name" value="O-ACETYLTRANSFERASE WECH"/>
    <property type="match status" value="1"/>
</dbReference>
<evidence type="ECO:0000256" key="7">
    <source>
        <dbReference type="SAM" id="MobiDB-lite"/>
    </source>
</evidence>
<dbReference type="EC" id="2.3.1.-" evidence="10"/>
<feature type="transmembrane region" description="Helical" evidence="8">
    <location>
        <begin position="170"/>
        <end position="189"/>
    </location>
</feature>
<feature type="transmembrane region" description="Helical" evidence="8">
    <location>
        <begin position="325"/>
        <end position="350"/>
    </location>
</feature>
<organism evidence="10 11">
    <name type="scientific">Achromobacter mucicolens</name>
    <dbReference type="NCBI Taxonomy" id="1389922"/>
    <lineage>
        <taxon>Bacteria</taxon>
        <taxon>Pseudomonadati</taxon>
        <taxon>Pseudomonadota</taxon>
        <taxon>Betaproteobacteria</taxon>
        <taxon>Burkholderiales</taxon>
        <taxon>Alcaligenaceae</taxon>
        <taxon>Achromobacter</taxon>
    </lineage>
</organism>
<feature type="domain" description="Acyltransferase 3" evidence="9">
    <location>
        <begin position="26"/>
        <end position="344"/>
    </location>
</feature>
<keyword evidence="10" id="KW-0808">Transferase</keyword>
<evidence type="ECO:0000259" key="9">
    <source>
        <dbReference type="Pfam" id="PF01757"/>
    </source>
</evidence>
<comment type="caution">
    <text evidence="10">The sequence shown here is derived from an EMBL/GenBank/DDBJ whole genome shotgun (WGS) entry which is preliminary data.</text>
</comment>
<accession>A0ABM8L6G8</accession>
<feature type="region of interest" description="Disordered" evidence="7">
    <location>
        <begin position="1"/>
        <end position="20"/>
    </location>
</feature>
<keyword evidence="10" id="KW-0012">Acyltransferase</keyword>
<feature type="transmembrane region" description="Helical" evidence="8">
    <location>
        <begin position="226"/>
        <end position="246"/>
    </location>
</feature>
<dbReference type="Proteomes" id="UP000507140">
    <property type="component" value="Unassembled WGS sequence"/>
</dbReference>
<feature type="transmembrane region" description="Helical" evidence="8">
    <location>
        <begin position="258"/>
        <end position="276"/>
    </location>
</feature>
<dbReference type="Pfam" id="PF01757">
    <property type="entry name" value="Acyl_transf_3"/>
    <property type="match status" value="1"/>
</dbReference>
<feature type="transmembrane region" description="Helical" evidence="8">
    <location>
        <begin position="30"/>
        <end position="52"/>
    </location>
</feature>
<comment type="similarity">
    <text evidence="2">Belongs to the acyltransferase 3 family.</text>
</comment>
<keyword evidence="5 8" id="KW-1133">Transmembrane helix</keyword>
<feature type="transmembrane region" description="Helical" evidence="8">
    <location>
        <begin position="72"/>
        <end position="90"/>
    </location>
</feature>
<dbReference type="EMBL" id="CADIKR010000001">
    <property type="protein sequence ID" value="CAB3816116.1"/>
    <property type="molecule type" value="Genomic_DNA"/>
</dbReference>
<dbReference type="InterPro" id="IPR002656">
    <property type="entry name" value="Acyl_transf_3_dom"/>
</dbReference>
<keyword evidence="3" id="KW-1003">Cell membrane</keyword>
<evidence type="ECO:0000256" key="4">
    <source>
        <dbReference type="ARBA" id="ARBA00022692"/>
    </source>
</evidence>
<feature type="transmembrane region" description="Helical" evidence="8">
    <location>
        <begin position="102"/>
        <end position="118"/>
    </location>
</feature>
<evidence type="ECO:0000256" key="6">
    <source>
        <dbReference type="ARBA" id="ARBA00023136"/>
    </source>
</evidence>